<comment type="caution">
    <text evidence="2">The sequence shown here is derived from an EMBL/GenBank/DDBJ whole genome shotgun (WGS) entry which is preliminary data.</text>
</comment>
<reference evidence="2 3" key="1">
    <citation type="submission" date="2023-08" db="EMBL/GenBank/DDBJ databases">
        <title>A Necator americanus chromosomal reference genome.</title>
        <authorList>
            <person name="Ilik V."/>
            <person name="Petrzelkova K.J."/>
            <person name="Pardy F."/>
            <person name="Fuh T."/>
            <person name="Niatou-Singa F.S."/>
            <person name="Gouil Q."/>
            <person name="Baker L."/>
            <person name="Ritchie M.E."/>
            <person name="Jex A.R."/>
            <person name="Gazzola D."/>
            <person name="Li H."/>
            <person name="Toshio Fujiwara R."/>
            <person name="Zhan B."/>
            <person name="Aroian R.V."/>
            <person name="Pafco B."/>
            <person name="Schwarz E.M."/>
        </authorList>
    </citation>
    <scope>NUCLEOTIDE SEQUENCE [LARGE SCALE GENOMIC DNA]</scope>
    <source>
        <strain evidence="2 3">Aroian</strain>
        <tissue evidence="2">Whole animal</tissue>
    </source>
</reference>
<accession>A0ABR1CXS2</accession>
<protein>
    <recommendedName>
        <fullName evidence="4">Secreted protein</fullName>
    </recommendedName>
</protein>
<sequence length="69" mass="8302">MLKRQYLFLLYISVKLNHYMCLLMHIIMGIMKSVRGRHCTTSHPYNFHTVRSSFIVKPLSSRQQIAEFW</sequence>
<keyword evidence="3" id="KW-1185">Reference proteome</keyword>
<dbReference type="Proteomes" id="UP001303046">
    <property type="component" value="Unassembled WGS sequence"/>
</dbReference>
<keyword evidence="1" id="KW-0812">Transmembrane</keyword>
<keyword evidence="1" id="KW-0472">Membrane</keyword>
<organism evidence="2 3">
    <name type="scientific">Necator americanus</name>
    <name type="common">Human hookworm</name>
    <dbReference type="NCBI Taxonomy" id="51031"/>
    <lineage>
        <taxon>Eukaryota</taxon>
        <taxon>Metazoa</taxon>
        <taxon>Ecdysozoa</taxon>
        <taxon>Nematoda</taxon>
        <taxon>Chromadorea</taxon>
        <taxon>Rhabditida</taxon>
        <taxon>Rhabditina</taxon>
        <taxon>Rhabditomorpha</taxon>
        <taxon>Strongyloidea</taxon>
        <taxon>Ancylostomatidae</taxon>
        <taxon>Bunostominae</taxon>
        <taxon>Necator</taxon>
    </lineage>
</organism>
<keyword evidence="1" id="KW-1133">Transmembrane helix</keyword>
<evidence type="ECO:0000256" key="1">
    <source>
        <dbReference type="SAM" id="Phobius"/>
    </source>
</evidence>
<proteinExistence type="predicted"/>
<gene>
    <name evidence="2" type="primary">Necator_chrIII.g10913</name>
    <name evidence="2" type="ORF">RB195_010148</name>
</gene>
<feature type="transmembrane region" description="Helical" evidence="1">
    <location>
        <begin position="6"/>
        <end position="27"/>
    </location>
</feature>
<evidence type="ECO:0008006" key="4">
    <source>
        <dbReference type="Google" id="ProtNLM"/>
    </source>
</evidence>
<evidence type="ECO:0000313" key="2">
    <source>
        <dbReference type="EMBL" id="KAK6742707.1"/>
    </source>
</evidence>
<dbReference type="EMBL" id="JAVFWL010000003">
    <property type="protein sequence ID" value="KAK6742707.1"/>
    <property type="molecule type" value="Genomic_DNA"/>
</dbReference>
<evidence type="ECO:0000313" key="3">
    <source>
        <dbReference type="Proteomes" id="UP001303046"/>
    </source>
</evidence>
<name>A0ABR1CXS2_NECAM</name>